<dbReference type="RefSeq" id="WP_121371015.1">
    <property type="nucleotide sequence ID" value="NZ_RBKS01000001.1"/>
</dbReference>
<keyword evidence="3" id="KW-1185">Reference proteome</keyword>
<protein>
    <submittedName>
        <fullName evidence="2">Uncharacterized protein</fullName>
    </submittedName>
</protein>
<sequence>MTDLPTARGDGAGVRTGTADGYGSDGWSPVPDSLAATSPTWALPGHVSIAPRVITRVSGAVVGEALDIDRRDVRVEAYDDSGRLGLRVWTPVGISPLAADADVPAGGVLGLLRELQATVATRLLSIADREVSRVDVTVTGSTVERPSTRRVR</sequence>
<comment type="caution">
    <text evidence="2">The sequence shown here is derived from an EMBL/GenBank/DDBJ whole genome shotgun (WGS) entry which is preliminary data.</text>
</comment>
<feature type="region of interest" description="Disordered" evidence="1">
    <location>
        <begin position="1"/>
        <end position="25"/>
    </location>
</feature>
<gene>
    <name evidence="2" type="ORF">C8E83_3255</name>
</gene>
<dbReference type="OrthoDB" id="5119617at2"/>
<dbReference type="EMBL" id="RBKS01000001">
    <property type="protein sequence ID" value="RKR76090.1"/>
    <property type="molecule type" value="Genomic_DNA"/>
</dbReference>
<evidence type="ECO:0000313" key="2">
    <source>
        <dbReference type="EMBL" id="RKR76090.1"/>
    </source>
</evidence>
<dbReference type="AlphaFoldDB" id="A0A495IK39"/>
<name>A0A495IK39_9MICO</name>
<accession>A0A495IK39</accession>
<organism evidence="2 3">
    <name type="scientific">Frondihabitans australicus</name>
    <dbReference type="NCBI Taxonomy" id="386892"/>
    <lineage>
        <taxon>Bacteria</taxon>
        <taxon>Bacillati</taxon>
        <taxon>Actinomycetota</taxon>
        <taxon>Actinomycetes</taxon>
        <taxon>Micrococcales</taxon>
        <taxon>Microbacteriaceae</taxon>
        <taxon>Frondihabitans</taxon>
    </lineage>
</organism>
<evidence type="ECO:0000256" key="1">
    <source>
        <dbReference type="SAM" id="MobiDB-lite"/>
    </source>
</evidence>
<reference evidence="2 3" key="1">
    <citation type="submission" date="2018-10" db="EMBL/GenBank/DDBJ databases">
        <title>Sequencing the genomes of 1000 actinobacteria strains.</title>
        <authorList>
            <person name="Klenk H.-P."/>
        </authorList>
    </citation>
    <scope>NUCLEOTIDE SEQUENCE [LARGE SCALE GENOMIC DNA]</scope>
    <source>
        <strain evidence="2 3">DSM 17894</strain>
    </source>
</reference>
<proteinExistence type="predicted"/>
<dbReference type="Proteomes" id="UP000280008">
    <property type="component" value="Unassembled WGS sequence"/>
</dbReference>
<evidence type="ECO:0000313" key="3">
    <source>
        <dbReference type="Proteomes" id="UP000280008"/>
    </source>
</evidence>